<evidence type="ECO:0000256" key="5">
    <source>
        <dbReference type="ARBA" id="ARBA00023163"/>
    </source>
</evidence>
<dbReference type="InterPro" id="IPR005119">
    <property type="entry name" value="LysR_subst-bd"/>
</dbReference>
<dbReference type="SUPFAM" id="SSF53850">
    <property type="entry name" value="Periplasmic binding protein-like II"/>
    <property type="match status" value="1"/>
</dbReference>
<dbReference type="CDD" id="cd08411">
    <property type="entry name" value="PBP2_OxyR"/>
    <property type="match status" value="1"/>
</dbReference>
<evidence type="ECO:0000256" key="4">
    <source>
        <dbReference type="ARBA" id="ARBA00023159"/>
    </source>
</evidence>
<dbReference type="Pfam" id="PF03466">
    <property type="entry name" value="LysR_substrate"/>
    <property type="match status" value="1"/>
</dbReference>
<accession>A0A2Z6DV34</accession>
<keyword evidence="4" id="KW-0010">Activator</keyword>
<dbReference type="Pfam" id="PF00126">
    <property type="entry name" value="HTH_1"/>
    <property type="match status" value="1"/>
</dbReference>
<protein>
    <submittedName>
        <fullName evidence="7">Transcriptional regulator, LysR family</fullName>
    </submittedName>
</protein>
<dbReference type="InterPro" id="IPR036390">
    <property type="entry name" value="WH_DNA-bd_sf"/>
</dbReference>
<dbReference type="PANTHER" id="PTHR30346:SF26">
    <property type="entry name" value="HYDROGEN PEROXIDE-INDUCIBLE GENES ACTIVATOR"/>
    <property type="match status" value="1"/>
</dbReference>
<evidence type="ECO:0000313" key="7">
    <source>
        <dbReference type="EMBL" id="BBD76295.1"/>
    </source>
</evidence>
<sequence length="328" mass="36262">MTGITLNELRYLVALAHARHFGRAAEQCGVSQPTLSLAIKKLEKRLGALLFERTAADVKLTEVGRDVVAQAEKVLFEVQRLEEIAQAHRDPFMGPLRVGAIYTIGPYLFPRLVPKMREKAPQMPLILEEGYTAQLAESLKRGTLDVAVLSLPFEEPGIVTQPLYDEPFRVLLPADHPWLVHEAIPASWLAEASVLLLGPGNCFRDQVLEICPQCVRRSPLEEPFAGSSLETIRLMVASGLGITVLPASAADDASRLSPLLAVRPFAPPEPYRRVVLAWRVTYPRHRAVDLLREAIWEAGLPGVHRTGTLADGYLTSQGECWETTQSVR</sequence>
<keyword evidence="5" id="KW-0804">Transcription</keyword>
<reference evidence="7 8" key="1">
    <citation type="submission" date="2018-04" db="EMBL/GenBank/DDBJ databases">
        <title>Complete genome sequence of Hydrogenophilus thermoluteolus TH-1.</title>
        <authorList>
            <person name="Arai H."/>
        </authorList>
    </citation>
    <scope>NUCLEOTIDE SEQUENCE [LARGE SCALE GENOMIC DNA]</scope>
    <source>
        <strain evidence="7 8">TH-1</strain>
    </source>
</reference>
<dbReference type="Gene3D" id="1.10.10.10">
    <property type="entry name" value="Winged helix-like DNA-binding domain superfamily/Winged helix DNA-binding domain"/>
    <property type="match status" value="1"/>
</dbReference>
<name>A0A2Z6DV34_HYDTE</name>
<gene>
    <name evidence="7" type="ORF">HPTL_0025</name>
</gene>
<keyword evidence="3" id="KW-0238">DNA-binding</keyword>
<dbReference type="FunFam" id="1.10.10.10:FF:000001">
    <property type="entry name" value="LysR family transcriptional regulator"/>
    <property type="match status" value="1"/>
</dbReference>
<dbReference type="GO" id="GO:0003677">
    <property type="term" value="F:DNA binding"/>
    <property type="evidence" value="ECO:0007669"/>
    <property type="project" value="UniProtKB-KW"/>
</dbReference>
<dbReference type="GO" id="GO:0032993">
    <property type="term" value="C:protein-DNA complex"/>
    <property type="evidence" value="ECO:0007669"/>
    <property type="project" value="TreeGrafter"/>
</dbReference>
<dbReference type="PANTHER" id="PTHR30346">
    <property type="entry name" value="TRANSCRIPTIONAL DUAL REGULATOR HCAR-RELATED"/>
    <property type="match status" value="1"/>
</dbReference>
<dbReference type="PRINTS" id="PR00039">
    <property type="entry name" value="HTHLYSR"/>
</dbReference>
<evidence type="ECO:0000256" key="2">
    <source>
        <dbReference type="ARBA" id="ARBA00023015"/>
    </source>
</evidence>
<comment type="similarity">
    <text evidence="1">Belongs to the LysR transcriptional regulatory family.</text>
</comment>
<evidence type="ECO:0000256" key="3">
    <source>
        <dbReference type="ARBA" id="ARBA00023125"/>
    </source>
</evidence>
<dbReference type="EMBL" id="AP018558">
    <property type="protein sequence ID" value="BBD76295.1"/>
    <property type="molecule type" value="Genomic_DNA"/>
</dbReference>
<dbReference type="KEGG" id="htl:HPTL_0025"/>
<dbReference type="AlphaFoldDB" id="A0A2Z6DV34"/>
<evidence type="ECO:0000256" key="1">
    <source>
        <dbReference type="ARBA" id="ARBA00009437"/>
    </source>
</evidence>
<dbReference type="InterPro" id="IPR036388">
    <property type="entry name" value="WH-like_DNA-bd_sf"/>
</dbReference>
<dbReference type="GO" id="GO:0003700">
    <property type="term" value="F:DNA-binding transcription factor activity"/>
    <property type="evidence" value="ECO:0007669"/>
    <property type="project" value="InterPro"/>
</dbReference>
<evidence type="ECO:0000313" key="8">
    <source>
        <dbReference type="Proteomes" id="UP000262004"/>
    </source>
</evidence>
<feature type="domain" description="HTH lysR-type" evidence="6">
    <location>
        <begin position="4"/>
        <end position="61"/>
    </location>
</feature>
<keyword evidence="8" id="KW-1185">Reference proteome</keyword>
<dbReference type="PROSITE" id="PS50931">
    <property type="entry name" value="HTH_LYSR"/>
    <property type="match status" value="1"/>
</dbReference>
<dbReference type="Gene3D" id="3.40.190.10">
    <property type="entry name" value="Periplasmic binding protein-like II"/>
    <property type="match status" value="2"/>
</dbReference>
<dbReference type="Proteomes" id="UP000262004">
    <property type="component" value="Chromosome"/>
</dbReference>
<keyword evidence="2" id="KW-0805">Transcription regulation</keyword>
<dbReference type="InterPro" id="IPR000847">
    <property type="entry name" value="LysR_HTH_N"/>
</dbReference>
<dbReference type="SUPFAM" id="SSF46785">
    <property type="entry name" value="Winged helix' DNA-binding domain"/>
    <property type="match status" value="1"/>
</dbReference>
<proteinExistence type="inferred from homology"/>
<organism evidence="7 8">
    <name type="scientific">Hydrogenophilus thermoluteolus</name>
    <name type="common">Pseudomonas hydrogenothermophila</name>
    <dbReference type="NCBI Taxonomy" id="297"/>
    <lineage>
        <taxon>Bacteria</taxon>
        <taxon>Pseudomonadati</taxon>
        <taxon>Pseudomonadota</taxon>
        <taxon>Hydrogenophilia</taxon>
        <taxon>Hydrogenophilales</taxon>
        <taxon>Hydrogenophilaceae</taxon>
        <taxon>Hydrogenophilus</taxon>
    </lineage>
</organism>
<evidence type="ECO:0000259" key="6">
    <source>
        <dbReference type="PROSITE" id="PS50931"/>
    </source>
</evidence>